<feature type="domain" description="N-acetyltransferase" evidence="1">
    <location>
        <begin position="1"/>
        <end position="153"/>
    </location>
</feature>
<evidence type="ECO:0000313" key="2">
    <source>
        <dbReference type="EMBL" id="HJD53789.1"/>
    </source>
</evidence>
<reference evidence="2" key="2">
    <citation type="submission" date="2021-04" db="EMBL/GenBank/DDBJ databases">
        <authorList>
            <person name="Gilroy R."/>
        </authorList>
    </citation>
    <scope>NUCLEOTIDE SEQUENCE</scope>
    <source>
        <strain evidence="2">MalCec1-1739</strain>
    </source>
</reference>
<dbReference type="Proteomes" id="UP000787625">
    <property type="component" value="Unassembled WGS sequence"/>
</dbReference>
<protein>
    <submittedName>
        <fullName evidence="2">GNAT family N-acetyltransferase</fullName>
    </submittedName>
</protein>
<comment type="caution">
    <text evidence="2">The sequence shown here is derived from an EMBL/GenBank/DDBJ whole genome shotgun (WGS) entry which is preliminary data.</text>
</comment>
<dbReference type="InterPro" id="IPR000182">
    <property type="entry name" value="GNAT_dom"/>
</dbReference>
<organism evidence="2 3">
    <name type="scientific">Candidatus Avibacteroides avistercoris</name>
    <dbReference type="NCBI Taxonomy" id="2840690"/>
    <lineage>
        <taxon>Bacteria</taxon>
        <taxon>Pseudomonadati</taxon>
        <taxon>Bacteroidota</taxon>
        <taxon>Bacteroidia</taxon>
        <taxon>Bacteroidales</taxon>
        <taxon>Bacteroidaceae</taxon>
        <taxon>Bacteroidaceae incertae sedis</taxon>
        <taxon>Candidatus Avibacteroides</taxon>
    </lineage>
</organism>
<evidence type="ECO:0000259" key="1">
    <source>
        <dbReference type="PROSITE" id="PS51186"/>
    </source>
</evidence>
<dbReference type="AlphaFoldDB" id="A0A9D2UK14"/>
<dbReference type="GO" id="GO:0016747">
    <property type="term" value="F:acyltransferase activity, transferring groups other than amino-acyl groups"/>
    <property type="evidence" value="ECO:0007669"/>
    <property type="project" value="InterPro"/>
</dbReference>
<proteinExistence type="predicted"/>
<name>A0A9D2UK14_9BACT</name>
<dbReference type="InterPro" id="IPR016181">
    <property type="entry name" value="Acyl_CoA_acyltransferase"/>
</dbReference>
<sequence length="177" mass="20574">MRLDVLNKRDEKVVAKLLDLYETSFPASERRDRAKLTNMIGTNDSMRFCAIIDSHDQLAGLFIYWDFPQFVYGEHFAIFPEMRNHGVGRDLLGHLFAITDKPIYIEVEPAEDEMSVRRVEFYRRNGFETVTKDYFQPPYENGGDGLPLWIMAHGQTDAETTKAAVETIIKQVYHDNY</sequence>
<dbReference type="EMBL" id="DWUP01000201">
    <property type="protein sequence ID" value="HJD53789.1"/>
    <property type="molecule type" value="Genomic_DNA"/>
</dbReference>
<dbReference type="Gene3D" id="3.40.630.30">
    <property type="match status" value="1"/>
</dbReference>
<accession>A0A9D2UK14</accession>
<evidence type="ECO:0000313" key="3">
    <source>
        <dbReference type="Proteomes" id="UP000787625"/>
    </source>
</evidence>
<reference evidence="2" key="1">
    <citation type="journal article" date="2021" name="PeerJ">
        <title>Extensive microbial diversity within the chicken gut microbiome revealed by metagenomics and culture.</title>
        <authorList>
            <person name="Gilroy R."/>
            <person name="Ravi A."/>
            <person name="Getino M."/>
            <person name="Pursley I."/>
            <person name="Horton D.L."/>
            <person name="Alikhan N.F."/>
            <person name="Baker D."/>
            <person name="Gharbi K."/>
            <person name="Hall N."/>
            <person name="Watson M."/>
            <person name="Adriaenssens E.M."/>
            <person name="Foster-Nyarko E."/>
            <person name="Jarju S."/>
            <person name="Secka A."/>
            <person name="Antonio M."/>
            <person name="Oren A."/>
            <person name="Chaudhuri R.R."/>
            <person name="La Ragione R."/>
            <person name="Hildebrand F."/>
            <person name="Pallen M.J."/>
        </authorList>
    </citation>
    <scope>NUCLEOTIDE SEQUENCE</scope>
    <source>
        <strain evidence="2">MalCec1-1739</strain>
    </source>
</reference>
<gene>
    <name evidence="2" type="ORF">IAA93_08720</name>
</gene>
<dbReference type="Pfam" id="PF13508">
    <property type="entry name" value="Acetyltransf_7"/>
    <property type="match status" value="1"/>
</dbReference>
<dbReference type="SUPFAM" id="SSF55729">
    <property type="entry name" value="Acyl-CoA N-acyltransferases (Nat)"/>
    <property type="match status" value="1"/>
</dbReference>
<dbReference type="PROSITE" id="PS51186">
    <property type="entry name" value="GNAT"/>
    <property type="match status" value="1"/>
</dbReference>